<keyword evidence="8" id="KW-0411">Iron-sulfur</keyword>
<sequence length="295" mass="32747">IPFPQAVPKYAVIDMDVCIDCKNCERTCPSEAVDFDQEPEILDITVGAVIVATGWDEYNILKSKEYMYGIYPDVITQIELERLLSPIGPTEGHVYRISDGKSPKKVAMIQCVGSRTLRGNNYCSAVCCSVSLKNAQLLKQEYPDMEITIFYIDIRTTDKGNEQYYRNIREQNVMFIRGKPDDIKLNEDGTMRLFYDNTLEGDVSYLDFDLVVCSTGMIPSKGTDKMIDVMGLSKDPNGFLSEIHGCLKPQETKGLGIYICGCAAGPKNIPYSVSTALAAASKAATLLSYDTIVQE</sequence>
<keyword evidence="5" id="KW-0274">FAD</keyword>
<dbReference type="InterPro" id="IPR017900">
    <property type="entry name" value="4Fe4S_Fe_S_CS"/>
</dbReference>
<evidence type="ECO:0000256" key="4">
    <source>
        <dbReference type="ARBA" id="ARBA00022723"/>
    </source>
</evidence>
<evidence type="ECO:0000256" key="3">
    <source>
        <dbReference type="ARBA" id="ARBA00022485"/>
    </source>
</evidence>
<dbReference type="Pfam" id="PF00037">
    <property type="entry name" value="Fer4"/>
    <property type="match status" value="1"/>
</dbReference>
<name>X1HA97_9ZZZZ</name>
<gene>
    <name evidence="10" type="ORF">S03H2_29728</name>
</gene>
<evidence type="ECO:0000259" key="9">
    <source>
        <dbReference type="PROSITE" id="PS51379"/>
    </source>
</evidence>
<protein>
    <recommendedName>
        <fullName evidence="9">4Fe-4S ferredoxin-type domain-containing protein</fullName>
    </recommendedName>
</protein>
<comment type="caution">
    <text evidence="10">The sequence shown here is derived from an EMBL/GenBank/DDBJ whole genome shotgun (WGS) entry which is preliminary data.</text>
</comment>
<feature type="non-terminal residue" evidence="10">
    <location>
        <position position="295"/>
    </location>
</feature>
<dbReference type="SUPFAM" id="SSF51905">
    <property type="entry name" value="FAD/NAD(P)-binding domain"/>
    <property type="match status" value="1"/>
</dbReference>
<dbReference type="EMBL" id="BARU01017956">
    <property type="protein sequence ID" value="GAH50774.1"/>
    <property type="molecule type" value="Genomic_DNA"/>
</dbReference>
<evidence type="ECO:0000256" key="8">
    <source>
        <dbReference type="ARBA" id="ARBA00023014"/>
    </source>
</evidence>
<dbReference type="PANTHER" id="PTHR43498:SF1">
    <property type="entry name" value="COB--COM HETERODISULFIDE REDUCTASE IRON-SULFUR SUBUNIT A"/>
    <property type="match status" value="1"/>
</dbReference>
<keyword evidence="7" id="KW-0408">Iron</keyword>
<dbReference type="GO" id="GO:0051539">
    <property type="term" value="F:4 iron, 4 sulfur cluster binding"/>
    <property type="evidence" value="ECO:0007669"/>
    <property type="project" value="UniProtKB-KW"/>
</dbReference>
<dbReference type="InterPro" id="IPR017896">
    <property type="entry name" value="4Fe4S_Fe-S-bd"/>
</dbReference>
<comment type="cofactor">
    <cofactor evidence="1">
        <name>FAD</name>
        <dbReference type="ChEBI" id="CHEBI:57692"/>
    </cofactor>
</comment>
<reference evidence="10" key="1">
    <citation type="journal article" date="2014" name="Front. Microbiol.">
        <title>High frequency of phylogenetically diverse reductive dehalogenase-homologous genes in deep subseafloor sedimentary metagenomes.</title>
        <authorList>
            <person name="Kawai M."/>
            <person name="Futagami T."/>
            <person name="Toyoda A."/>
            <person name="Takaki Y."/>
            <person name="Nishi S."/>
            <person name="Hori S."/>
            <person name="Arai W."/>
            <person name="Tsubouchi T."/>
            <person name="Morono Y."/>
            <person name="Uchiyama I."/>
            <person name="Ito T."/>
            <person name="Fujiyama A."/>
            <person name="Inagaki F."/>
            <person name="Takami H."/>
        </authorList>
    </citation>
    <scope>NUCLEOTIDE SEQUENCE</scope>
    <source>
        <strain evidence="10">Expedition CK06-06</strain>
    </source>
</reference>
<keyword evidence="5" id="KW-0285">Flavoprotein</keyword>
<dbReference type="GO" id="GO:0016491">
    <property type="term" value="F:oxidoreductase activity"/>
    <property type="evidence" value="ECO:0007669"/>
    <property type="project" value="UniProtKB-KW"/>
</dbReference>
<evidence type="ECO:0000256" key="7">
    <source>
        <dbReference type="ARBA" id="ARBA00023004"/>
    </source>
</evidence>
<evidence type="ECO:0000313" key="10">
    <source>
        <dbReference type="EMBL" id="GAH50774.1"/>
    </source>
</evidence>
<dbReference type="GO" id="GO:0046872">
    <property type="term" value="F:metal ion binding"/>
    <property type="evidence" value="ECO:0007669"/>
    <property type="project" value="UniProtKB-KW"/>
</dbReference>
<keyword evidence="4" id="KW-0479">Metal-binding</keyword>
<feature type="non-terminal residue" evidence="10">
    <location>
        <position position="1"/>
    </location>
</feature>
<dbReference type="InterPro" id="IPR036188">
    <property type="entry name" value="FAD/NAD-bd_sf"/>
</dbReference>
<dbReference type="PROSITE" id="PS51379">
    <property type="entry name" value="4FE4S_FER_2"/>
    <property type="match status" value="1"/>
</dbReference>
<evidence type="ECO:0000256" key="1">
    <source>
        <dbReference type="ARBA" id="ARBA00001974"/>
    </source>
</evidence>
<evidence type="ECO:0000256" key="6">
    <source>
        <dbReference type="ARBA" id="ARBA00023002"/>
    </source>
</evidence>
<dbReference type="PANTHER" id="PTHR43498">
    <property type="entry name" value="FERREDOXIN:COB-COM HETERODISULFIDE REDUCTASE SUBUNIT A"/>
    <property type="match status" value="1"/>
</dbReference>
<evidence type="ECO:0000256" key="5">
    <source>
        <dbReference type="ARBA" id="ARBA00022827"/>
    </source>
</evidence>
<accession>X1HA97</accession>
<comment type="similarity">
    <text evidence="2">Belongs to the HdrA family.</text>
</comment>
<keyword evidence="3" id="KW-0004">4Fe-4S</keyword>
<proteinExistence type="inferred from homology"/>
<feature type="domain" description="4Fe-4S ferredoxin-type" evidence="9">
    <location>
        <begin position="9"/>
        <end position="38"/>
    </location>
</feature>
<evidence type="ECO:0000256" key="2">
    <source>
        <dbReference type="ARBA" id="ARBA00006561"/>
    </source>
</evidence>
<dbReference type="InterPro" id="IPR039650">
    <property type="entry name" value="HdrA-like"/>
</dbReference>
<organism evidence="10">
    <name type="scientific">marine sediment metagenome</name>
    <dbReference type="NCBI Taxonomy" id="412755"/>
    <lineage>
        <taxon>unclassified sequences</taxon>
        <taxon>metagenomes</taxon>
        <taxon>ecological metagenomes</taxon>
    </lineage>
</organism>
<dbReference type="PROSITE" id="PS00198">
    <property type="entry name" value="4FE4S_FER_1"/>
    <property type="match status" value="1"/>
</dbReference>
<dbReference type="Gene3D" id="3.30.70.20">
    <property type="match status" value="1"/>
</dbReference>
<keyword evidence="6" id="KW-0560">Oxidoreductase</keyword>
<dbReference type="AlphaFoldDB" id="X1HA97"/>